<accession>A0A1Q8F6I6</accession>
<dbReference type="Gene3D" id="1.20.120.340">
    <property type="entry name" value="Flagellar protein FliS"/>
    <property type="match status" value="1"/>
</dbReference>
<keyword evidence="7" id="KW-0966">Cell projection</keyword>
<dbReference type="SUPFAM" id="SSF101116">
    <property type="entry name" value="Flagellar export chaperone FliS"/>
    <property type="match status" value="1"/>
</dbReference>
<dbReference type="InterPro" id="IPR003713">
    <property type="entry name" value="FliS"/>
</dbReference>
<dbReference type="NCBIfam" id="TIGR00208">
    <property type="entry name" value="fliS"/>
    <property type="match status" value="1"/>
</dbReference>
<evidence type="ECO:0000256" key="6">
    <source>
        <dbReference type="PIRNR" id="PIRNR039090"/>
    </source>
</evidence>
<dbReference type="PANTHER" id="PTHR34773">
    <property type="entry name" value="FLAGELLAR SECRETION CHAPERONE FLIS"/>
    <property type="match status" value="1"/>
</dbReference>
<dbReference type="RefSeq" id="WP_019446039.1">
    <property type="nucleotide sequence ID" value="NZ_CAAKNM010000033.1"/>
</dbReference>
<dbReference type="EMBL" id="PZKL01000043">
    <property type="protein sequence ID" value="PTH79288.1"/>
    <property type="molecule type" value="Genomic_DNA"/>
</dbReference>
<organism evidence="7 9">
    <name type="scientific">Aeromonas veronii</name>
    <dbReference type="NCBI Taxonomy" id="654"/>
    <lineage>
        <taxon>Bacteria</taxon>
        <taxon>Pseudomonadati</taxon>
        <taxon>Pseudomonadota</taxon>
        <taxon>Gammaproteobacteria</taxon>
        <taxon>Aeromonadales</taxon>
        <taxon>Aeromonadaceae</taxon>
        <taxon>Aeromonas</taxon>
    </lineage>
</organism>
<keyword evidence="7" id="KW-0282">Flagellum</keyword>
<evidence type="ECO:0000313" key="9">
    <source>
        <dbReference type="Proteomes" id="UP000241986"/>
    </source>
</evidence>
<evidence type="ECO:0000313" key="7">
    <source>
        <dbReference type="EMBL" id="PTH79288.1"/>
    </source>
</evidence>
<name>A0A1Q8F6I6_AERVE</name>
<dbReference type="InterPro" id="IPR036584">
    <property type="entry name" value="FliS_sf"/>
</dbReference>
<evidence type="ECO:0000256" key="2">
    <source>
        <dbReference type="ARBA" id="ARBA00008787"/>
    </source>
</evidence>
<dbReference type="GO" id="GO:0071973">
    <property type="term" value="P:bacterial-type flagellum-dependent cell motility"/>
    <property type="evidence" value="ECO:0007669"/>
    <property type="project" value="TreeGrafter"/>
</dbReference>
<keyword evidence="7" id="KW-0969">Cilium</keyword>
<evidence type="ECO:0000256" key="5">
    <source>
        <dbReference type="ARBA" id="ARBA00023186"/>
    </source>
</evidence>
<dbReference type="Pfam" id="PF02561">
    <property type="entry name" value="FliS"/>
    <property type="match status" value="1"/>
</dbReference>
<evidence type="ECO:0000313" key="8">
    <source>
        <dbReference type="EMBL" id="RKJ91180.1"/>
    </source>
</evidence>
<dbReference type="PANTHER" id="PTHR34773:SF1">
    <property type="entry name" value="FLAGELLAR SECRETION CHAPERONE FLIS"/>
    <property type="match status" value="1"/>
</dbReference>
<evidence type="ECO:0000256" key="3">
    <source>
        <dbReference type="ARBA" id="ARBA00022490"/>
    </source>
</evidence>
<dbReference type="AlphaFoldDB" id="A0A1Q8F6I6"/>
<reference evidence="8 10" key="2">
    <citation type="submission" date="2018-09" db="EMBL/GenBank/DDBJ databases">
        <title>Genome sequencing of Aeromonas veronii MS-17-88.</title>
        <authorList>
            <person name="Tekedar H.C."/>
            <person name="Arick M.A."/>
            <person name="Hsu C.-Y."/>
            <person name="Thrash A."/>
            <person name="Karsi A."/>
            <person name="Lawrence M.L."/>
            <person name="Abdelhamed H."/>
        </authorList>
    </citation>
    <scope>NUCLEOTIDE SEQUENCE [LARGE SCALE GENOMIC DNA]</scope>
    <source>
        <strain evidence="8 10">MS 17-88</strain>
    </source>
</reference>
<keyword evidence="5" id="KW-0143">Chaperone</keyword>
<evidence type="ECO:0000256" key="1">
    <source>
        <dbReference type="ARBA" id="ARBA00004514"/>
    </source>
</evidence>
<comment type="similarity">
    <text evidence="2 6">Belongs to the FliS family.</text>
</comment>
<comment type="subcellular location">
    <subcellularLocation>
        <location evidence="1 6">Cytoplasm</location>
        <location evidence="1 6">Cytosol</location>
    </subcellularLocation>
</comment>
<dbReference type="GO" id="GO:0005829">
    <property type="term" value="C:cytosol"/>
    <property type="evidence" value="ECO:0007669"/>
    <property type="project" value="UniProtKB-SubCell"/>
</dbReference>
<gene>
    <name evidence="7" type="primary">fliS</name>
    <name evidence="8" type="ORF">D6R50_00700</name>
    <name evidence="7" type="ORF">DAA48_20540</name>
</gene>
<proteinExistence type="inferred from homology"/>
<reference evidence="7 9" key="1">
    <citation type="submission" date="2018-03" db="EMBL/GenBank/DDBJ databases">
        <title>Aeromonas veronii whole genome sequencing and analysis.</title>
        <authorList>
            <person name="Xie H."/>
            <person name="Liu T."/>
            <person name="Wang K."/>
        </authorList>
    </citation>
    <scope>NUCLEOTIDE SEQUENCE [LARGE SCALE GENOMIC DNA]</scope>
    <source>
        <strain evidence="7 9">XH.VA.1</strain>
    </source>
</reference>
<evidence type="ECO:0000313" key="10">
    <source>
        <dbReference type="Proteomes" id="UP000281725"/>
    </source>
</evidence>
<keyword evidence="4 6" id="KW-1005">Bacterial flagellum biogenesis</keyword>
<keyword evidence="3 6" id="KW-0963">Cytoplasm</keyword>
<dbReference type="GO" id="GO:0044780">
    <property type="term" value="P:bacterial-type flagellum assembly"/>
    <property type="evidence" value="ECO:0007669"/>
    <property type="project" value="InterPro"/>
</dbReference>
<dbReference type="OrthoDB" id="9792010at2"/>
<comment type="caution">
    <text evidence="7">The sequence shown here is derived from an EMBL/GenBank/DDBJ whole genome shotgun (WGS) entry which is preliminary data.</text>
</comment>
<dbReference type="CDD" id="cd16098">
    <property type="entry name" value="FliS"/>
    <property type="match status" value="1"/>
</dbReference>
<dbReference type="Proteomes" id="UP000281725">
    <property type="component" value="Unassembled WGS sequence"/>
</dbReference>
<dbReference type="PIRSF" id="PIRSF039090">
    <property type="entry name" value="Flis"/>
    <property type="match status" value="1"/>
</dbReference>
<dbReference type="EMBL" id="RAWX01000001">
    <property type="protein sequence ID" value="RKJ91180.1"/>
    <property type="molecule type" value="Genomic_DNA"/>
</dbReference>
<dbReference type="Proteomes" id="UP000241986">
    <property type="component" value="Unassembled WGS sequence"/>
</dbReference>
<sequence length="140" mass="15764">MYHKNIKAYTTQNLQSELAVADPYRVIQLLMQGCLERLAQARGAIERRDFEQKSQSISKAMAIINGLQDSLDLSYGKVPEDLSALYDYMKARMMDASRDMDITAVDEVMNLMLTVKSGWDAIPVEERDKALAQQKVGGTE</sequence>
<protein>
    <recommendedName>
        <fullName evidence="6">Flagellar secretion chaperone FliS</fullName>
    </recommendedName>
</protein>
<evidence type="ECO:0000256" key="4">
    <source>
        <dbReference type="ARBA" id="ARBA00022795"/>
    </source>
</evidence>